<accession>A0A9W3BLX7</accession>
<dbReference type="CDD" id="cd00057">
    <property type="entry name" value="FA58C"/>
    <property type="match status" value="2"/>
</dbReference>
<dbReference type="OrthoDB" id="6262482at2759"/>
<dbReference type="OMA" id="PQNPWLW"/>
<feature type="signal peptide" evidence="1">
    <location>
        <begin position="1"/>
        <end position="35"/>
    </location>
</feature>
<dbReference type="RefSeq" id="XP_055900426.1">
    <property type="nucleotide sequence ID" value="XM_056044451.1"/>
</dbReference>
<dbReference type="PROSITE" id="PS50022">
    <property type="entry name" value="FA58C_3"/>
    <property type="match status" value="2"/>
</dbReference>
<feature type="domain" description="F5/8 type C" evidence="2">
    <location>
        <begin position="38"/>
        <end position="209"/>
    </location>
</feature>
<dbReference type="SUPFAM" id="SSF49785">
    <property type="entry name" value="Galactose-binding domain-like"/>
    <property type="match status" value="3"/>
</dbReference>
<dbReference type="Proteomes" id="UP001165740">
    <property type="component" value="Chromosome 10"/>
</dbReference>
<organism evidence="3 4">
    <name type="scientific">Biomphalaria glabrata</name>
    <name type="common">Bloodfluke planorb</name>
    <name type="synonym">Freshwater snail</name>
    <dbReference type="NCBI Taxonomy" id="6526"/>
    <lineage>
        <taxon>Eukaryota</taxon>
        <taxon>Metazoa</taxon>
        <taxon>Spiralia</taxon>
        <taxon>Lophotrochozoa</taxon>
        <taxon>Mollusca</taxon>
        <taxon>Gastropoda</taxon>
        <taxon>Heterobranchia</taxon>
        <taxon>Euthyneura</taxon>
        <taxon>Panpulmonata</taxon>
        <taxon>Hygrophila</taxon>
        <taxon>Lymnaeoidea</taxon>
        <taxon>Planorbidae</taxon>
        <taxon>Biomphalaria</taxon>
    </lineage>
</organism>
<dbReference type="InterPro" id="IPR008979">
    <property type="entry name" value="Galactose-bd-like_sf"/>
</dbReference>
<evidence type="ECO:0000259" key="2">
    <source>
        <dbReference type="PROSITE" id="PS50022"/>
    </source>
</evidence>
<sequence length="577" mass="65811">MFTNRLSPSEEKMANWIKGLLVLLTILLTTGRCRASVCKTNGPLGMITGAINDWQISSSSTYPNEWDNACHEKYARLYLPNKFGWCAKYKSSSEWLQVDLGVGARVTGVLTQGRGDGTEWVTRFSVSYSMDAYHWNYVTDNYNNAMVGSNETQGETVNNYEKPKVFEGNTDSFSVKHNYLDKPIMARYIKFHTIQWNRHPSMRVEIMGCQLCKEPLGLPPYGKMSASSSRKFQKGSSCQPEDGHILSSKSWCSKKQNDSQWLQIDVGPPTLITGIITKGRGDTQRNHWVQRFKIAYSNDTRVWYSYKDAVHLLPKSRWQWSPSLNTSSSHLISDQYSETGLLFGGNSDKDTPRIHFLYSPFVARYVRFQPVEWKGKISMRAGLLGCPYTGECSEGFMRVNEDTPCIENLAYKKDSWINKKLNKRHIREGHAERAVDGDLDLRLQSCTILDNLYGKYPLWTVDLGQKTTVSGVVIYTWQGDGPARSVSFRDYMRNLDQLVVYVDDKIQKKEDEHDESYASGNMCNYISSINNALFSKRLVLQCVGNLVGRYVLIEAWGRQIGWSRLFGAVLCEVQVFN</sequence>
<dbReference type="PROSITE" id="PS01286">
    <property type="entry name" value="FA58C_2"/>
    <property type="match status" value="1"/>
</dbReference>
<name>A0A9W3BLX7_BIOGL</name>
<evidence type="ECO:0000256" key="1">
    <source>
        <dbReference type="SAM" id="SignalP"/>
    </source>
</evidence>
<dbReference type="PANTHER" id="PTHR24543:SF334">
    <property type="entry name" value="F5_8 TYPE C DOMAIN-CONTAINING PROTEIN"/>
    <property type="match status" value="1"/>
</dbReference>
<proteinExistence type="predicted"/>
<keyword evidence="1" id="KW-0732">Signal</keyword>
<dbReference type="PROSITE" id="PS01285">
    <property type="entry name" value="FA58C_1"/>
    <property type="match status" value="2"/>
</dbReference>
<feature type="chain" id="PRO_5040938744" evidence="1">
    <location>
        <begin position="36"/>
        <end position="577"/>
    </location>
</feature>
<feature type="domain" description="F5/8 type C" evidence="2">
    <location>
        <begin position="212"/>
        <end position="386"/>
    </location>
</feature>
<protein>
    <submittedName>
        <fullName evidence="4">Lactadherin-like isoform X1</fullName>
    </submittedName>
</protein>
<dbReference type="SMART" id="SM00231">
    <property type="entry name" value="FA58C"/>
    <property type="match status" value="2"/>
</dbReference>
<gene>
    <name evidence="4" type="primary">LOC106067868</name>
</gene>
<dbReference type="AlphaFoldDB" id="A0A9W3BLX7"/>
<evidence type="ECO:0000313" key="3">
    <source>
        <dbReference type="Proteomes" id="UP001165740"/>
    </source>
</evidence>
<dbReference type="InterPro" id="IPR000421">
    <property type="entry name" value="FA58C"/>
</dbReference>
<dbReference type="Pfam" id="PF00754">
    <property type="entry name" value="F5_F8_type_C"/>
    <property type="match status" value="2"/>
</dbReference>
<keyword evidence="3" id="KW-1185">Reference proteome</keyword>
<reference evidence="4" key="1">
    <citation type="submission" date="2025-08" db="UniProtKB">
        <authorList>
            <consortium name="RefSeq"/>
        </authorList>
    </citation>
    <scope>IDENTIFICATION</scope>
</reference>
<evidence type="ECO:0000313" key="4">
    <source>
        <dbReference type="RefSeq" id="XP_055900426.1"/>
    </source>
</evidence>
<dbReference type="Gene3D" id="2.60.120.260">
    <property type="entry name" value="Galactose-binding domain-like"/>
    <property type="match status" value="3"/>
</dbReference>
<dbReference type="PANTHER" id="PTHR24543">
    <property type="entry name" value="MULTICOPPER OXIDASE-RELATED"/>
    <property type="match status" value="1"/>
</dbReference>
<dbReference type="GeneID" id="106067868"/>